<dbReference type="InterPro" id="IPR007210">
    <property type="entry name" value="ABC_Gly_betaine_transp_sub-bd"/>
</dbReference>
<accession>A0ABW4L4B9</accession>
<dbReference type="Pfam" id="PF04069">
    <property type="entry name" value="OpuAC"/>
    <property type="match status" value="1"/>
</dbReference>
<name>A0ABW4L4B9_9MICO</name>
<keyword evidence="4" id="KW-1185">Reference proteome</keyword>
<dbReference type="Gene3D" id="3.40.190.120">
    <property type="entry name" value="Osmoprotection protein (prox), domain 2"/>
    <property type="match status" value="1"/>
</dbReference>
<evidence type="ECO:0000313" key="3">
    <source>
        <dbReference type="EMBL" id="MFD1718024.1"/>
    </source>
</evidence>
<comment type="caution">
    <text evidence="3">The sequence shown here is derived from an EMBL/GenBank/DDBJ whole genome shotgun (WGS) entry which is preliminary data.</text>
</comment>
<dbReference type="Proteomes" id="UP001597277">
    <property type="component" value="Unassembled WGS sequence"/>
</dbReference>
<dbReference type="EMBL" id="JBHUEE010000004">
    <property type="protein sequence ID" value="MFD1718024.1"/>
    <property type="molecule type" value="Genomic_DNA"/>
</dbReference>
<dbReference type="RefSeq" id="WP_388005480.1">
    <property type="nucleotide sequence ID" value="NZ_JBHUEE010000004.1"/>
</dbReference>
<dbReference type="PROSITE" id="PS51318">
    <property type="entry name" value="TAT"/>
    <property type="match status" value="1"/>
</dbReference>
<evidence type="ECO:0000259" key="2">
    <source>
        <dbReference type="Pfam" id="PF04069"/>
    </source>
</evidence>
<dbReference type="SUPFAM" id="SSF53850">
    <property type="entry name" value="Periplasmic binding protein-like II"/>
    <property type="match status" value="1"/>
</dbReference>
<organism evidence="3 4">
    <name type="scientific">Georgenia deserti</name>
    <dbReference type="NCBI Taxonomy" id="2093781"/>
    <lineage>
        <taxon>Bacteria</taxon>
        <taxon>Bacillati</taxon>
        <taxon>Actinomycetota</taxon>
        <taxon>Actinomycetes</taxon>
        <taxon>Micrococcales</taxon>
        <taxon>Bogoriellaceae</taxon>
        <taxon>Georgenia</taxon>
    </lineage>
</organism>
<proteinExistence type="predicted"/>
<dbReference type="Gene3D" id="3.40.190.10">
    <property type="entry name" value="Periplasmic binding protein-like II"/>
    <property type="match status" value="1"/>
</dbReference>
<protein>
    <submittedName>
        <fullName evidence="3">Glycine betaine ABC transporter substrate-binding protein</fullName>
    </submittedName>
</protein>
<evidence type="ECO:0000313" key="4">
    <source>
        <dbReference type="Proteomes" id="UP001597277"/>
    </source>
</evidence>
<dbReference type="InterPro" id="IPR006311">
    <property type="entry name" value="TAT_signal"/>
</dbReference>
<feature type="compositionally biased region" description="Low complexity" evidence="1">
    <location>
        <begin position="11"/>
        <end position="24"/>
    </location>
</feature>
<reference evidence="4" key="1">
    <citation type="journal article" date="2019" name="Int. J. Syst. Evol. Microbiol.">
        <title>The Global Catalogue of Microorganisms (GCM) 10K type strain sequencing project: providing services to taxonomists for standard genome sequencing and annotation.</title>
        <authorList>
            <consortium name="The Broad Institute Genomics Platform"/>
            <consortium name="The Broad Institute Genome Sequencing Center for Infectious Disease"/>
            <person name="Wu L."/>
            <person name="Ma J."/>
        </authorList>
    </citation>
    <scope>NUCLEOTIDE SEQUENCE [LARGE SCALE GENOMIC DNA]</scope>
    <source>
        <strain evidence="4">JCM 17130</strain>
    </source>
</reference>
<feature type="region of interest" description="Disordered" evidence="1">
    <location>
        <begin position="1"/>
        <end position="24"/>
    </location>
</feature>
<sequence>MRDMTPDHALPGSPQRRPGSPRVSRRGVLSAAVGAAGLAALGGCGMATGKGEGTVTVGSKGFAESWINGELYAQALRALGYQVDLKTNVGSSELIDAALTSGQIDLYPEYTGVIVMSLAGHEDLMESAEQTLDLAREFEASRGVTVLDATPFENKNAIAVTREFAARHNLRTIDDLRGIGEFTYSTYPDNVSGGQGYEAIVETYRLPNMNLRTLSIGLNYQALENGEIDAADVFTTDPQLLRSDLVVLEDTKNLFGFQNVVPCVRDDLLDRVGQDVPDLLNTMSSLLTLEAVQAMNEASAINRLDPAQVARRFLEANDLL</sequence>
<gene>
    <name evidence="3" type="ORF">ACFSE6_09270</name>
</gene>
<evidence type="ECO:0000256" key="1">
    <source>
        <dbReference type="SAM" id="MobiDB-lite"/>
    </source>
</evidence>
<feature type="domain" description="ABC-type glycine betaine transport system substrate-binding" evidence="2">
    <location>
        <begin position="54"/>
        <end position="315"/>
    </location>
</feature>